<dbReference type="NCBIfam" id="NF033776">
    <property type="entry name" value="stress_YhcN"/>
    <property type="match status" value="1"/>
</dbReference>
<dbReference type="Proteomes" id="UP001176846">
    <property type="component" value="Unassembled WGS sequence"/>
</dbReference>
<evidence type="ECO:0000313" key="7">
    <source>
        <dbReference type="EMBL" id="PLM97532.1"/>
    </source>
</evidence>
<evidence type="ECO:0000313" key="13">
    <source>
        <dbReference type="Proteomes" id="UP000234473"/>
    </source>
</evidence>
<sequence>MKRAMIIASLGLASVLSFGASAAVQQVNAEQAQNLQSMGTISVSQVGSAPMDMRQELAAKAEKEGASSYRIIEARTGDSWHATAELYK</sequence>
<dbReference type="GeneID" id="93271045"/>
<dbReference type="InterPro" id="IPR010854">
    <property type="entry name" value="YdgH/BhsA/McbA-like_dom"/>
</dbReference>
<organism evidence="8 13">
    <name type="scientific">Klebsiella variicola</name>
    <dbReference type="NCBI Taxonomy" id="244366"/>
    <lineage>
        <taxon>Bacteria</taxon>
        <taxon>Pseudomonadati</taxon>
        <taxon>Pseudomonadota</taxon>
        <taxon>Gammaproteobacteria</taxon>
        <taxon>Enterobacterales</taxon>
        <taxon>Enterobacteriaceae</taxon>
        <taxon>Klebsiella/Raoultella group</taxon>
        <taxon>Klebsiella</taxon>
        <taxon>Klebsiella pneumoniae complex</taxon>
    </lineage>
</organism>
<evidence type="ECO:0000313" key="10">
    <source>
        <dbReference type="EMBL" id="STS86616.1"/>
    </source>
</evidence>
<dbReference type="InterPro" id="IPR036275">
    <property type="entry name" value="YdgH-like_sf"/>
</dbReference>
<dbReference type="RefSeq" id="WP_008806680.1">
    <property type="nucleotide sequence ID" value="NC_011283.1"/>
</dbReference>
<reference evidence="12 13" key="1">
    <citation type="submission" date="2017-11" db="EMBL/GenBank/DDBJ databases">
        <authorList>
            <person name="Han C.G."/>
        </authorList>
    </citation>
    <scope>NUCLEOTIDE SEQUENCE [LARGE SCALE GENOMIC DNA]</scope>
    <source>
        <strain evidence="8 13">A5</strain>
        <strain evidence="7 12">A8</strain>
    </source>
</reference>
<dbReference type="OMA" id="TQGDHWH"/>
<dbReference type="EMBL" id="BQTA01000005">
    <property type="protein sequence ID" value="GKJ91351.1"/>
    <property type="molecule type" value="Genomic_DNA"/>
</dbReference>
<feature type="chain" id="PRO_5015029539" evidence="2">
    <location>
        <begin position="23"/>
        <end position="88"/>
    </location>
</feature>
<dbReference type="PANTHER" id="PTHR34156:SF5">
    <property type="entry name" value="OUTER MEMBRANE PROTEIN"/>
    <property type="match status" value="1"/>
</dbReference>
<evidence type="ECO:0000256" key="1">
    <source>
        <dbReference type="ARBA" id="ARBA00022729"/>
    </source>
</evidence>
<evidence type="ECO:0000259" key="3">
    <source>
        <dbReference type="Pfam" id="PF07338"/>
    </source>
</evidence>
<dbReference type="EMBL" id="PICB01000175">
    <property type="protein sequence ID" value="PLP47826.1"/>
    <property type="molecule type" value="Genomic_DNA"/>
</dbReference>
<proteinExistence type="predicted"/>
<dbReference type="EMBL" id="UGKR01000003">
    <property type="protein sequence ID" value="STS86616.1"/>
    <property type="molecule type" value="Genomic_DNA"/>
</dbReference>
<evidence type="ECO:0000313" key="17">
    <source>
        <dbReference type="Proteomes" id="UP000789617"/>
    </source>
</evidence>
<reference evidence="10 14" key="3">
    <citation type="submission" date="2018-06" db="EMBL/GenBank/DDBJ databases">
        <authorList>
            <consortium name="Pathogen Informatics"/>
            <person name="Doyle S."/>
        </authorList>
    </citation>
    <scope>NUCLEOTIDE SEQUENCE [LARGE SCALE GENOMIC DNA]</scope>
    <source>
        <strain evidence="10 14">NCTC9177</strain>
    </source>
</reference>
<dbReference type="KEGG" id="kpe:KPK_0473"/>
<evidence type="ECO:0000313" key="8">
    <source>
        <dbReference type="EMBL" id="PLP47826.1"/>
    </source>
</evidence>
<evidence type="ECO:0000313" key="6">
    <source>
        <dbReference type="EMBL" id="MEC6055411.1"/>
    </source>
</evidence>
<dbReference type="PANTHER" id="PTHR34156">
    <property type="entry name" value="OUTER MEMBRANE PROTEIN-RELATED-RELATED"/>
    <property type="match status" value="1"/>
</dbReference>
<dbReference type="EMBL" id="CP060807">
    <property type="protein sequence ID" value="QNP25256.1"/>
    <property type="molecule type" value="Genomic_DNA"/>
</dbReference>
<dbReference type="EMBL" id="CAJOXS020000002">
    <property type="protein sequence ID" value="CAH6103630.1"/>
    <property type="molecule type" value="Genomic_DNA"/>
</dbReference>
<evidence type="ECO:0000313" key="4">
    <source>
        <dbReference type="EMBL" id="CAH6103630.1"/>
    </source>
</evidence>
<reference evidence="9 16" key="5">
    <citation type="submission" date="2020-08" db="EMBL/GenBank/DDBJ databases">
        <title>Complete genome sequence of Klebsiella pneumoniae KP2757.</title>
        <authorList>
            <person name="Zhang X."/>
        </authorList>
    </citation>
    <scope>NUCLEOTIDE SEQUENCE [LARGE SCALE GENOMIC DNA]</scope>
    <source>
        <strain evidence="9 16">KP2757</strain>
    </source>
</reference>
<dbReference type="EMBL" id="JARTTN020000001">
    <property type="protein sequence ID" value="MEC6055411.1"/>
    <property type="molecule type" value="Genomic_DNA"/>
</dbReference>
<evidence type="ECO:0000313" key="15">
    <source>
        <dbReference type="Proteomes" id="UP000258928"/>
    </source>
</evidence>
<dbReference type="Proteomes" id="UP001060507">
    <property type="component" value="Unassembled WGS sequence"/>
</dbReference>
<reference evidence="6" key="9">
    <citation type="submission" date="2024-01" db="EMBL/GenBank/DDBJ databases">
        <authorList>
            <person name="Macesic N."/>
        </authorList>
    </citation>
    <scope>NUCLEOTIDE SEQUENCE</scope>
    <source>
        <strain evidence="6">CPO071</strain>
    </source>
</reference>
<dbReference type="Pfam" id="PF07338">
    <property type="entry name" value="YdgH_BhsA-like"/>
    <property type="match status" value="1"/>
</dbReference>
<dbReference type="Proteomes" id="UP000254545">
    <property type="component" value="Unassembled WGS sequence"/>
</dbReference>
<gene>
    <name evidence="6" type="primary">yhcN-B</name>
    <name evidence="10" type="synonym">bhsA_1</name>
    <name evidence="11" type="synonym">bhsA_7</name>
    <name evidence="9" type="synonym">yhcN</name>
    <name evidence="4" type="ORF">AN2335V1_2762</name>
    <name evidence="8" type="ORF">CWM98_05600</name>
    <name evidence="7" type="ORF">CWN47_02490</name>
    <name evidence="9" type="ORF">IAP99_02425</name>
    <name evidence="10" type="ORF">NCTC9177_00379</name>
    <name evidence="5" type="ORF">NUKP37_19470</name>
    <name evidence="6" type="ORF">QAB22_002350</name>
    <name evidence="11" type="ORF">SAMEA3729809_04946</name>
</gene>
<dbReference type="KEGG" id="kpk:A593_08425"/>
<evidence type="ECO:0000313" key="11">
    <source>
        <dbReference type="EMBL" id="SXF98414.1"/>
    </source>
</evidence>
<dbReference type="AlphaFoldDB" id="A0A087FW31"/>
<reference evidence="12 13" key="2">
    <citation type="submission" date="2018-01" db="EMBL/GenBank/DDBJ databases">
        <title>Genomic study of Klebsiella pneumoniae.</title>
        <authorList>
            <person name="Yang Y."/>
            <person name="Bicalho R."/>
        </authorList>
    </citation>
    <scope>NUCLEOTIDE SEQUENCE [LARGE SCALE GENOMIC DNA]</scope>
    <source>
        <strain evidence="8 13">A5</strain>
        <strain evidence="7 12">A8</strain>
    </source>
</reference>
<reference evidence="4" key="7">
    <citation type="submission" date="2022-05" db="EMBL/GenBank/DDBJ databases">
        <authorList>
            <person name="Alioto T."/>
            <person name="Alioto T."/>
            <person name="Gomez Garrido J."/>
        </authorList>
    </citation>
    <scope>NUCLEOTIDE SEQUENCE</scope>
    <source>
        <strain evidence="4">0</strain>
    </source>
</reference>
<dbReference type="InterPro" id="IPR025543">
    <property type="entry name" value="Dodecin-like"/>
</dbReference>
<keyword evidence="1 2" id="KW-0732">Signal</keyword>
<dbReference type="Proteomes" id="UP000516181">
    <property type="component" value="Chromosome"/>
</dbReference>
<evidence type="ECO:0000313" key="9">
    <source>
        <dbReference type="EMBL" id="QNP25256.1"/>
    </source>
</evidence>
<accession>A0A0J4MA98</accession>
<evidence type="ECO:0000313" key="16">
    <source>
        <dbReference type="Proteomes" id="UP000516181"/>
    </source>
</evidence>
<evidence type="ECO:0000256" key="2">
    <source>
        <dbReference type="SAM" id="SignalP"/>
    </source>
</evidence>
<name>A0A087FW31_KLEVA</name>
<feature type="domain" description="YdgH/BhsA/McbA-like" evidence="3">
    <location>
        <begin position="35"/>
        <end position="88"/>
    </location>
</feature>
<dbReference type="Proteomes" id="UP000234412">
    <property type="component" value="Unassembled WGS sequence"/>
</dbReference>
<dbReference type="Proteomes" id="UP000789617">
    <property type="component" value="Unassembled WGS sequence"/>
</dbReference>
<protein>
    <submittedName>
        <fullName evidence="8">DUF1471 domain-containing protein</fullName>
    </submittedName>
    <submittedName>
        <fullName evidence="6">DUF1471 family stress response protein YhcN-B</fullName>
    </submittedName>
    <submittedName>
        <fullName evidence="5">Membrane protein</fullName>
    </submittedName>
    <submittedName>
        <fullName evidence="4">Multiple stress resistance protein BhsA</fullName>
    </submittedName>
    <submittedName>
        <fullName evidence="9">Peroxide/acid stress response protein YhcN</fullName>
    </submittedName>
    <submittedName>
        <fullName evidence="10">YcfR family protein</fullName>
    </submittedName>
</protein>
<reference evidence="5" key="6">
    <citation type="journal article" date="2022" name="J. Appl. Microbiol.">
        <title>PCR-based ORF typing of Klebsiella pneumoniae for rapid identification of global clones and transmission events.</title>
        <authorList>
            <person name="Nonogaki R."/>
            <person name="Iijima A."/>
            <person name="Kawamura K."/>
            <person name="Kayama S."/>
            <person name="Sugai M."/>
            <person name="Yagi T."/>
            <person name="Arakawa Y."/>
            <person name="Doi Y."/>
            <person name="Suzuki M."/>
        </authorList>
    </citation>
    <scope>NUCLEOTIDE SEQUENCE</scope>
    <source>
        <strain evidence="5">NUKP-37</strain>
    </source>
</reference>
<feature type="signal peptide" evidence="2">
    <location>
        <begin position="1"/>
        <end position="22"/>
    </location>
</feature>
<evidence type="ECO:0000313" key="12">
    <source>
        <dbReference type="Proteomes" id="UP000234412"/>
    </source>
</evidence>
<evidence type="ECO:0000313" key="5">
    <source>
        <dbReference type="EMBL" id="GKJ91351.1"/>
    </source>
</evidence>
<dbReference type="KEGG" id="kvq:SP68_12390"/>
<dbReference type="EMBL" id="UKAS01000026">
    <property type="protein sequence ID" value="SXF98414.1"/>
    <property type="molecule type" value="Genomic_DNA"/>
</dbReference>
<dbReference type="Proteomes" id="UP000258928">
    <property type="component" value="Unassembled WGS sequence"/>
</dbReference>
<keyword evidence="17" id="KW-1185">Reference proteome</keyword>
<dbReference type="KEGG" id="kvd:KR75_05775"/>
<reference evidence="11 15" key="4">
    <citation type="submission" date="2018-08" db="EMBL/GenBank/DDBJ databases">
        <authorList>
            <consortium name="Pathogen Informatics"/>
        </authorList>
    </citation>
    <scope>NUCLEOTIDE SEQUENCE [LARGE SCALE GENOMIC DNA]</scope>
    <source>
        <strain evidence="11 15">EuSCAPE_TR218</strain>
    </source>
</reference>
<accession>A0A087FW31</accession>
<dbReference type="Gene3D" id="3.30.1660.10">
    <property type="entry name" value="Flavin-binding protein dodecin"/>
    <property type="match status" value="1"/>
</dbReference>
<dbReference type="InterPro" id="IPR051096">
    <property type="entry name" value="BhsA/McbA_stress_biofilm_assoc"/>
</dbReference>
<evidence type="ECO:0000313" key="14">
    <source>
        <dbReference type="Proteomes" id="UP000254545"/>
    </source>
</evidence>
<dbReference type="SUPFAM" id="SSF159871">
    <property type="entry name" value="YdgH-like"/>
    <property type="match status" value="1"/>
</dbReference>
<dbReference type="Proteomes" id="UP000234473">
    <property type="component" value="Unassembled WGS sequence"/>
</dbReference>
<dbReference type="EMBL" id="PIDP01000032">
    <property type="protein sequence ID" value="PLM97532.1"/>
    <property type="molecule type" value="Genomic_DNA"/>
</dbReference>
<dbReference type="InterPro" id="IPR047775">
    <property type="entry name" value="Stress_YhcN-like"/>
</dbReference>
<reference evidence="6" key="8">
    <citation type="journal article" date="2023" name="Nat. Commun.">
        <title>Genomic dissection of endemic carbapenem resistance reveals metallo-beta-lactamase dissemination through clonal, plasmid and integron transfer.</title>
        <authorList>
            <person name="Macesic N."/>
            <person name="Hawkey J."/>
            <person name="Vezina B."/>
            <person name="Wisniewski J.A."/>
            <person name="Cottingham H."/>
            <person name="Blakeway L.V."/>
            <person name="Harshegyi T."/>
            <person name="Pragastis K."/>
            <person name="Badoordeen G.Z."/>
            <person name="Dennison A."/>
            <person name="Spelman D.W."/>
            <person name="Jenney A.W.J."/>
            <person name="Peleg A.Y."/>
        </authorList>
    </citation>
    <scope>NUCLEOTIDE SEQUENCE</scope>
    <source>
        <strain evidence="6">CPO071</strain>
    </source>
</reference>